<reference evidence="1 2" key="1">
    <citation type="journal article" date="2023" name="ACS Omega">
        <title>Identification of the Neoaspergillic Acid Biosynthesis Gene Cluster by Establishing an In Vitro CRISPR-Ribonucleoprotein Genetic System in Aspergillus melleus.</title>
        <authorList>
            <person name="Yuan B."/>
            <person name="Grau M.F."/>
            <person name="Murata R.M."/>
            <person name="Torok T."/>
            <person name="Venkateswaran K."/>
            <person name="Stajich J.E."/>
            <person name="Wang C.C.C."/>
        </authorList>
    </citation>
    <scope>NUCLEOTIDE SEQUENCE [LARGE SCALE GENOMIC DNA]</scope>
    <source>
        <strain evidence="1 2">IMV 1140</strain>
    </source>
</reference>
<sequence length="544" mass="61123">MDSFKTHDLHIPATALAAVLKPSTIVGFVCVFLISQLLLFAARCSKTSMAGIPGPSGWPLVGIGLDLPTRPRELLNKWAAKYGDTFKAAITSGKPHLPIAQEYCLRGHGVLPMTYSAKWKRLHYYLKQLLSPRASAAFIPSQEFEIKQLLSDLSGEAGKDSSEAFYMHIRRMTFSIVMTSAYGLRIPKWDCQEVRDVYGNMRMLSIILRPGIFWIDTFPPLNWLPRFLFPSWPKAQVMASIMHNAKMRHWENLKERIAQGTAPECFAKDLMESNYRDFGLEEEAMSWLASAVPEAGAETTASALNGMIRYLASFPETQEAAHEEVTRVLGNGRMATLEDEPNMPYIRAVIKETLRLCPVATTGLRRMTDADIKYRDQTIPKGTILLANINNLHWDPAFFDEPFKFKPERYLNHPHRSAVYAAGGDVMARDHFTFGAGRRICPGIHLAENGLFLAVANIIWAYEFRPPIGADGNEQPLDIGDEGFMEGAIRVPQQYSIRILQRNLERAETIRRQWEQAQEDGYVLRGIHVDANGGVKGGVKKAPK</sequence>
<name>A0ACC3AW35_9EURO</name>
<proteinExistence type="predicted"/>
<gene>
    <name evidence="1" type="ORF">N8T08_008408</name>
</gene>
<comment type="caution">
    <text evidence="1">The sequence shown here is derived from an EMBL/GenBank/DDBJ whole genome shotgun (WGS) entry which is preliminary data.</text>
</comment>
<dbReference type="Proteomes" id="UP001177260">
    <property type="component" value="Unassembled WGS sequence"/>
</dbReference>
<organism evidence="1 2">
    <name type="scientific">Aspergillus melleus</name>
    <dbReference type="NCBI Taxonomy" id="138277"/>
    <lineage>
        <taxon>Eukaryota</taxon>
        <taxon>Fungi</taxon>
        <taxon>Dikarya</taxon>
        <taxon>Ascomycota</taxon>
        <taxon>Pezizomycotina</taxon>
        <taxon>Eurotiomycetes</taxon>
        <taxon>Eurotiomycetidae</taxon>
        <taxon>Eurotiales</taxon>
        <taxon>Aspergillaceae</taxon>
        <taxon>Aspergillus</taxon>
        <taxon>Aspergillus subgen. Circumdati</taxon>
    </lineage>
</organism>
<accession>A0ACC3AW35</accession>
<evidence type="ECO:0000313" key="1">
    <source>
        <dbReference type="EMBL" id="KAK1141895.1"/>
    </source>
</evidence>
<dbReference type="EMBL" id="JAOPJF010000058">
    <property type="protein sequence ID" value="KAK1141895.1"/>
    <property type="molecule type" value="Genomic_DNA"/>
</dbReference>
<evidence type="ECO:0000313" key="2">
    <source>
        <dbReference type="Proteomes" id="UP001177260"/>
    </source>
</evidence>
<keyword evidence="2" id="KW-1185">Reference proteome</keyword>
<protein>
    <submittedName>
        <fullName evidence="1">Uncharacterized protein</fullName>
    </submittedName>
</protein>